<evidence type="ECO:0000313" key="1">
    <source>
        <dbReference type="EMBL" id="BBM83361.1"/>
    </source>
</evidence>
<accession>A0A5S9IKS4</accession>
<dbReference type="RefSeq" id="WP_151967562.1">
    <property type="nucleotide sequence ID" value="NZ_AP019860.1"/>
</dbReference>
<organism evidence="1 2">
    <name type="scientific">Uabimicrobium amorphum</name>
    <dbReference type="NCBI Taxonomy" id="2596890"/>
    <lineage>
        <taxon>Bacteria</taxon>
        <taxon>Pseudomonadati</taxon>
        <taxon>Planctomycetota</taxon>
        <taxon>Candidatus Uabimicrobiia</taxon>
        <taxon>Candidatus Uabimicrobiales</taxon>
        <taxon>Candidatus Uabimicrobiaceae</taxon>
        <taxon>Candidatus Uabimicrobium</taxon>
    </lineage>
</organism>
<proteinExistence type="predicted"/>
<evidence type="ECO:0000313" key="2">
    <source>
        <dbReference type="Proteomes" id="UP000326354"/>
    </source>
</evidence>
<dbReference type="Proteomes" id="UP000326354">
    <property type="component" value="Chromosome"/>
</dbReference>
<name>A0A5S9IKS4_UABAM</name>
<dbReference type="AlphaFoldDB" id="A0A5S9IKS4"/>
<sequence length="129" mass="15128">MNSSPEVSLEKCPCCGLPEHLLIKPTKKILRYHAYCPYCKFTAFLLKVHVRNLKEKSQKQKKILDHMPTDEMLFDIADFEFDKELCFICFRELPVKKCKSKRKTVCISCSDCSYRLFIPVLFFGAFSRC</sequence>
<reference evidence="1 2" key="1">
    <citation type="submission" date="2019-08" db="EMBL/GenBank/DDBJ databases">
        <title>Complete genome sequence of Candidatus Uab amorphum.</title>
        <authorList>
            <person name="Shiratori T."/>
            <person name="Suzuki S."/>
            <person name="Kakizawa Y."/>
            <person name="Ishida K."/>
        </authorList>
    </citation>
    <scope>NUCLEOTIDE SEQUENCE [LARGE SCALE GENOMIC DNA]</scope>
    <source>
        <strain evidence="1 2">SRT547</strain>
    </source>
</reference>
<dbReference type="EMBL" id="AP019860">
    <property type="protein sequence ID" value="BBM83361.1"/>
    <property type="molecule type" value="Genomic_DNA"/>
</dbReference>
<dbReference type="KEGG" id="uam:UABAM_01713"/>
<gene>
    <name evidence="1" type="ORF">UABAM_01713</name>
</gene>
<protein>
    <submittedName>
        <fullName evidence="1">Uncharacterized protein</fullName>
    </submittedName>
</protein>
<keyword evidence="2" id="KW-1185">Reference proteome</keyword>